<name>A0ABQ5DC94_9ASTR</name>
<gene>
    <name evidence="2" type="ORF">Tco_0927038</name>
</gene>
<feature type="region of interest" description="Disordered" evidence="1">
    <location>
        <begin position="72"/>
        <end position="91"/>
    </location>
</feature>
<evidence type="ECO:0000313" key="2">
    <source>
        <dbReference type="EMBL" id="GJT36619.1"/>
    </source>
</evidence>
<evidence type="ECO:0000256" key="1">
    <source>
        <dbReference type="SAM" id="MobiDB-lite"/>
    </source>
</evidence>
<reference evidence="2" key="1">
    <citation type="journal article" date="2022" name="Int. J. Mol. Sci.">
        <title>Draft Genome of Tanacetum Coccineum: Genomic Comparison of Closely Related Tanacetum-Family Plants.</title>
        <authorList>
            <person name="Yamashiro T."/>
            <person name="Shiraishi A."/>
            <person name="Nakayama K."/>
            <person name="Satake H."/>
        </authorList>
    </citation>
    <scope>NUCLEOTIDE SEQUENCE</scope>
</reference>
<sequence length="123" mass="13986">MSNTNNNLQTQTTSALHNAIMEVGGKDRPPILAPGNYVKWNSQIKIYIYTKPNHELIHFCLMNSPYKYKYKASDDTPATPGNNGTPRQPREEVMETYATDSEDIKKWITVVTPIKKPRSNPYG</sequence>
<organism evidence="2 3">
    <name type="scientific">Tanacetum coccineum</name>
    <dbReference type="NCBI Taxonomy" id="301880"/>
    <lineage>
        <taxon>Eukaryota</taxon>
        <taxon>Viridiplantae</taxon>
        <taxon>Streptophyta</taxon>
        <taxon>Embryophyta</taxon>
        <taxon>Tracheophyta</taxon>
        <taxon>Spermatophyta</taxon>
        <taxon>Magnoliopsida</taxon>
        <taxon>eudicotyledons</taxon>
        <taxon>Gunneridae</taxon>
        <taxon>Pentapetalae</taxon>
        <taxon>asterids</taxon>
        <taxon>campanulids</taxon>
        <taxon>Asterales</taxon>
        <taxon>Asteraceae</taxon>
        <taxon>Asteroideae</taxon>
        <taxon>Anthemideae</taxon>
        <taxon>Anthemidinae</taxon>
        <taxon>Tanacetum</taxon>
    </lineage>
</organism>
<accession>A0ABQ5DC94</accession>
<keyword evidence="3" id="KW-1185">Reference proteome</keyword>
<dbReference type="Proteomes" id="UP001151760">
    <property type="component" value="Unassembled WGS sequence"/>
</dbReference>
<dbReference type="EMBL" id="BQNB010015154">
    <property type="protein sequence ID" value="GJT36619.1"/>
    <property type="molecule type" value="Genomic_DNA"/>
</dbReference>
<evidence type="ECO:0000313" key="3">
    <source>
        <dbReference type="Proteomes" id="UP001151760"/>
    </source>
</evidence>
<protein>
    <submittedName>
        <fullName evidence="2">Uncharacterized protein</fullName>
    </submittedName>
</protein>
<reference evidence="2" key="2">
    <citation type="submission" date="2022-01" db="EMBL/GenBank/DDBJ databases">
        <authorList>
            <person name="Yamashiro T."/>
            <person name="Shiraishi A."/>
            <person name="Satake H."/>
            <person name="Nakayama K."/>
        </authorList>
    </citation>
    <scope>NUCLEOTIDE SEQUENCE</scope>
</reference>
<proteinExistence type="predicted"/>
<comment type="caution">
    <text evidence="2">The sequence shown here is derived from an EMBL/GenBank/DDBJ whole genome shotgun (WGS) entry which is preliminary data.</text>
</comment>